<gene>
    <name evidence="1" type="ORF">EUGRSUZ_G02160</name>
</gene>
<protein>
    <submittedName>
        <fullName evidence="1">Uncharacterized protein</fullName>
    </submittedName>
</protein>
<name>A0A059BFV1_EUCGR</name>
<organism evidence="1">
    <name type="scientific">Eucalyptus grandis</name>
    <name type="common">Flooded gum</name>
    <dbReference type="NCBI Taxonomy" id="71139"/>
    <lineage>
        <taxon>Eukaryota</taxon>
        <taxon>Viridiplantae</taxon>
        <taxon>Streptophyta</taxon>
        <taxon>Embryophyta</taxon>
        <taxon>Tracheophyta</taxon>
        <taxon>Spermatophyta</taxon>
        <taxon>Magnoliopsida</taxon>
        <taxon>eudicotyledons</taxon>
        <taxon>Gunneridae</taxon>
        <taxon>Pentapetalae</taxon>
        <taxon>rosids</taxon>
        <taxon>malvids</taxon>
        <taxon>Myrtales</taxon>
        <taxon>Myrtaceae</taxon>
        <taxon>Myrtoideae</taxon>
        <taxon>Eucalypteae</taxon>
        <taxon>Eucalyptus</taxon>
    </lineage>
</organism>
<dbReference type="EMBL" id="KK198759">
    <property type="protein sequence ID" value="KCW64555.1"/>
    <property type="molecule type" value="Genomic_DNA"/>
</dbReference>
<proteinExistence type="predicted"/>
<sequence length="76" mass="9314">MDICSSIAYFPLKNLEKRKWLFKVWKILKNNFMILRDCFYLFRNFFPIFCIKLKNINITRKSHYRTVIYKLVGIGT</sequence>
<accession>A0A059BFV1</accession>
<dbReference type="InParanoid" id="A0A059BFV1"/>
<dbReference type="AlphaFoldDB" id="A0A059BFV1"/>
<dbReference type="Gramene" id="KCW64555">
    <property type="protein sequence ID" value="KCW64555"/>
    <property type="gene ID" value="EUGRSUZ_G02160"/>
</dbReference>
<reference evidence="1" key="1">
    <citation type="submission" date="2013-07" db="EMBL/GenBank/DDBJ databases">
        <title>The genome of Eucalyptus grandis.</title>
        <authorList>
            <person name="Schmutz J."/>
            <person name="Hayes R."/>
            <person name="Myburg A."/>
            <person name="Tuskan G."/>
            <person name="Grattapaglia D."/>
            <person name="Rokhsar D.S."/>
        </authorList>
    </citation>
    <scope>NUCLEOTIDE SEQUENCE</scope>
    <source>
        <tissue evidence="1">Leaf extractions</tissue>
    </source>
</reference>
<evidence type="ECO:0000313" key="1">
    <source>
        <dbReference type="EMBL" id="KCW64555.1"/>
    </source>
</evidence>